<proteinExistence type="predicted"/>
<evidence type="ECO:0000256" key="1">
    <source>
        <dbReference type="SAM" id="Phobius"/>
    </source>
</evidence>
<accession>C4VBI3</accession>
<protein>
    <submittedName>
        <fullName evidence="2">Uncharacterized protein</fullName>
    </submittedName>
</protein>
<keyword evidence="1" id="KW-0812">Transmembrane</keyword>
<evidence type="ECO:0000313" key="2">
    <source>
        <dbReference type="EMBL" id="EEQ81419.1"/>
    </source>
</evidence>
<sequence>MTMNRFDYVCILLGIIIFSLILMCIYKEKQSQSPTTTVLTMNSEIVENYKWSDIYAALKEKNKDCQNENTLRLFYYASLIFKQAARTNESDDFIFYNKQGKKVQQRFRFNELFKECAEKNPTTESEQGTTSDMYNFGVKLNNKGKNIINLGYVRYDLTKNNVSKFTEIFNRYENLFDVTVQKLLSQKILFHKNLIANYSIIDVLGGYFLYEEYKRQ</sequence>
<keyword evidence="1" id="KW-0472">Membrane</keyword>
<dbReference type="InParanoid" id="C4VBI3"/>
<dbReference type="VEuPathDB" id="MicrosporidiaDB:NCER_102154"/>
<dbReference type="KEGG" id="nce:NCER_102154"/>
<gene>
    <name evidence="2" type="ORF">NCER_102154</name>
</gene>
<organism evidence="2 3">
    <name type="scientific">Vairimorpha ceranae (strain BRL01)</name>
    <name type="common">Microsporidian parasite</name>
    <name type="synonym">Nosema ceranae</name>
    <dbReference type="NCBI Taxonomy" id="578460"/>
    <lineage>
        <taxon>Eukaryota</taxon>
        <taxon>Fungi</taxon>
        <taxon>Fungi incertae sedis</taxon>
        <taxon>Microsporidia</taxon>
        <taxon>Nosematidae</taxon>
        <taxon>Vairimorpha</taxon>
    </lineage>
</organism>
<dbReference type="HOGENOM" id="CLU_1289277_0_0_1"/>
<dbReference type="AlphaFoldDB" id="C4VBI3"/>
<dbReference type="EMBL" id="ACOL01000574">
    <property type="protein sequence ID" value="EEQ81419.1"/>
    <property type="molecule type" value="Genomic_DNA"/>
</dbReference>
<name>C4VBI3_VAIC1</name>
<dbReference type="Proteomes" id="UP000009082">
    <property type="component" value="Unassembled WGS sequence"/>
</dbReference>
<keyword evidence="1" id="KW-1133">Transmembrane helix</keyword>
<reference evidence="2 3" key="1">
    <citation type="journal article" date="2009" name="PLoS Pathog.">
        <title>Genomic analyses of the microsporidian Nosema ceranae, an emergent pathogen of honey bees.</title>
        <authorList>
            <person name="Cornman R.S."/>
            <person name="Chen Y.P."/>
            <person name="Schatz M.C."/>
            <person name="Street C."/>
            <person name="Zhao Y."/>
            <person name="Desany B."/>
            <person name="Egholm M."/>
            <person name="Hutchison S."/>
            <person name="Pettis J.S."/>
            <person name="Lipkin W.I."/>
            <person name="Evans J.D."/>
        </authorList>
    </citation>
    <scope>NUCLEOTIDE SEQUENCE [LARGE SCALE GENOMIC DNA]</scope>
    <source>
        <strain evidence="2 3">BRL01</strain>
    </source>
</reference>
<comment type="caution">
    <text evidence="2">The sequence shown here is derived from an EMBL/GenBank/DDBJ whole genome shotgun (WGS) entry which is preliminary data.</text>
</comment>
<evidence type="ECO:0000313" key="3">
    <source>
        <dbReference type="Proteomes" id="UP000009082"/>
    </source>
</evidence>
<feature type="transmembrane region" description="Helical" evidence="1">
    <location>
        <begin position="6"/>
        <end position="26"/>
    </location>
</feature>